<keyword evidence="2" id="KW-0496">Mitochondrion</keyword>
<evidence type="ECO:0000313" key="2">
    <source>
        <dbReference type="EMBL" id="ADP03040.1"/>
    </source>
</evidence>
<geneLocation type="mitochondrion" evidence="2"/>
<keyword evidence="1" id="KW-1133">Transmembrane helix</keyword>
<keyword evidence="1" id="KW-0812">Transmembrane</keyword>
<feature type="transmembrane region" description="Helical" evidence="1">
    <location>
        <begin position="20"/>
        <end position="45"/>
    </location>
</feature>
<reference evidence="2" key="1">
    <citation type="journal article" date="2011" name="Forensic Sci. Int.">
        <title>DNA mini-barcoding: an approach for forensic identification of some endangered Indian snake species.</title>
        <authorList>
            <person name="Dubey B."/>
            <person name="Meganathan P.R."/>
            <person name="Haque I."/>
        </authorList>
    </citation>
    <scope>NUCLEOTIDE SEQUENCE</scope>
</reference>
<organism evidence="2">
    <name type="scientific">Ptyas mucosa</name>
    <name type="common">Dhaman</name>
    <name type="synonym">Oriental ratsnake</name>
    <dbReference type="NCBI Taxonomy" id="31142"/>
    <lineage>
        <taxon>Eukaryota</taxon>
        <taxon>Metazoa</taxon>
        <taxon>Chordata</taxon>
        <taxon>Craniata</taxon>
        <taxon>Vertebrata</taxon>
        <taxon>Euteleostomi</taxon>
        <taxon>Lepidosauria</taxon>
        <taxon>Squamata</taxon>
        <taxon>Bifurcata</taxon>
        <taxon>Unidentata</taxon>
        <taxon>Episquamata</taxon>
        <taxon>Toxicofera</taxon>
        <taxon>Serpentes</taxon>
        <taxon>Colubroidea</taxon>
        <taxon>Colubridae</taxon>
        <taxon>Colubrinae</taxon>
        <taxon>Ptyas</taxon>
    </lineage>
</organism>
<dbReference type="InterPro" id="IPR036927">
    <property type="entry name" value="Cyt_c_oxase-like_su1_sf"/>
</dbReference>
<keyword evidence="1" id="KW-0472">Membrane</keyword>
<protein>
    <submittedName>
        <fullName evidence="2">Cytochrome oxidase subunit I</fullName>
    </submittedName>
</protein>
<dbReference type="SUPFAM" id="SSF81442">
    <property type="entry name" value="Cytochrome c oxidase subunit I-like"/>
    <property type="match status" value="1"/>
</dbReference>
<feature type="non-terminal residue" evidence="2">
    <location>
        <position position="82"/>
    </location>
</feature>
<gene>
    <name evidence="2" type="primary">COI</name>
</gene>
<sequence length="82" mass="8895">GSDQLLTTCVNMKPKSMPLFNIPLFVTVSSYYSLIMLLLALPMLAAPVTNSMSPWPKPPPLSLIPVEEETQTGAGTGWTVYP</sequence>
<proteinExistence type="predicted"/>
<dbReference type="EMBL" id="GU570590">
    <property type="protein sequence ID" value="ADP03040.1"/>
    <property type="molecule type" value="Genomic_DNA"/>
</dbReference>
<evidence type="ECO:0000256" key="1">
    <source>
        <dbReference type="SAM" id="Phobius"/>
    </source>
</evidence>
<name>E3TBI7_PTYMU</name>
<feature type="non-terminal residue" evidence="2">
    <location>
        <position position="1"/>
    </location>
</feature>
<accession>E3TBI7</accession>
<dbReference type="AlphaFoldDB" id="E3TBI7"/>